<feature type="region of interest" description="Disordered" evidence="2">
    <location>
        <begin position="586"/>
        <end position="690"/>
    </location>
</feature>
<evidence type="ECO:0000259" key="3">
    <source>
        <dbReference type="PROSITE" id="PS51526"/>
    </source>
</evidence>
<dbReference type="OrthoDB" id="10056949at2759"/>
<dbReference type="InterPro" id="IPR036388">
    <property type="entry name" value="WH-like_DNA-bd_sf"/>
</dbReference>
<dbReference type="PANTHER" id="PTHR12619:SF5">
    <property type="entry name" value="TRANSCRIPTION FACTOR RFX4"/>
    <property type="match status" value="1"/>
</dbReference>
<dbReference type="RefSeq" id="XP_004344562.1">
    <property type="nucleotide sequence ID" value="XM_004344512.1"/>
</dbReference>
<dbReference type="KEGG" id="acan:ACA1_277370"/>
<feature type="compositionally biased region" description="Low complexity" evidence="2">
    <location>
        <begin position="592"/>
        <end position="623"/>
    </location>
</feature>
<feature type="compositionally biased region" description="Low complexity" evidence="2">
    <location>
        <begin position="816"/>
        <end position="830"/>
    </location>
</feature>
<feature type="compositionally biased region" description="Basic residues" evidence="2">
    <location>
        <begin position="664"/>
        <end position="678"/>
    </location>
</feature>
<feature type="region of interest" description="Disordered" evidence="2">
    <location>
        <begin position="112"/>
        <end position="199"/>
    </location>
</feature>
<evidence type="ECO:0000313" key="5">
    <source>
        <dbReference type="Proteomes" id="UP000011083"/>
    </source>
</evidence>
<feature type="region of interest" description="Disordered" evidence="2">
    <location>
        <begin position="943"/>
        <end position="966"/>
    </location>
</feature>
<dbReference type="Pfam" id="PF02257">
    <property type="entry name" value="RFX_DNA_binding"/>
    <property type="match status" value="1"/>
</dbReference>
<evidence type="ECO:0000256" key="1">
    <source>
        <dbReference type="ARBA" id="ARBA00023125"/>
    </source>
</evidence>
<name>L8H5N0_ACACF</name>
<feature type="compositionally biased region" description="Basic residues" evidence="2">
    <location>
        <begin position="119"/>
        <end position="132"/>
    </location>
</feature>
<organism evidence="4 5">
    <name type="scientific">Acanthamoeba castellanii (strain ATCC 30010 / Neff)</name>
    <dbReference type="NCBI Taxonomy" id="1257118"/>
    <lineage>
        <taxon>Eukaryota</taxon>
        <taxon>Amoebozoa</taxon>
        <taxon>Discosea</taxon>
        <taxon>Longamoebia</taxon>
        <taxon>Centramoebida</taxon>
        <taxon>Acanthamoebidae</taxon>
        <taxon>Acanthamoeba</taxon>
    </lineage>
</organism>
<proteinExistence type="predicted"/>
<dbReference type="AlphaFoldDB" id="L8H5N0"/>
<dbReference type="InterPro" id="IPR039779">
    <property type="entry name" value="RFX-like"/>
</dbReference>
<dbReference type="GO" id="GO:0000981">
    <property type="term" value="F:DNA-binding transcription factor activity, RNA polymerase II-specific"/>
    <property type="evidence" value="ECO:0007669"/>
    <property type="project" value="TreeGrafter"/>
</dbReference>
<evidence type="ECO:0000256" key="2">
    <source>
        <dbReference type="SAM" id="MobiDB-lite"/>
    </source>
</evidence>
<dbReference type="VEuPathDB" id="AmoebaDB:ACA1_277370"/>
<dbReference type="InterPro" id="IPR003150">
    <property type="entry name" value="DNA-bd_RFX"/>
</dbReference>
<feature type="compositionally biased region" description="Polar residues" evidence="2">
    <location>
        <begin position="778"/>
        <end position="789"/>
    </location>
</feature>
<feature type="region of interest" description="Disordered" evidence="2">
    <location>
        <begin position="765"/>
        <end position="830"/>
    </location>
</feature>
<feature type="domain" description="RFX-type winged-helix" evidence="3">
    <location>
        <begin position="36"/>
        <end position="111"/>
    </location>
</feature>
<dbReference type="GO" id="GO:0000978">
    <property type="term" value="F:RNA polymerase II cis-regulatory region sequence-specific DNA binding"/>
    <property type="evidence" value="ECO:0007669"/>
    <property type="project" value="TreeGrafter"/>
</dbReference>
<protein>
    <submittedName>
        <fullName evidence="4">RFX DNA-binding domain containing protein</fullName>
    </submittedName>
</protein>
<dbReference type="SUPFAM" id="SSF46785">
    <property type="entry name" value="Winged helix' DNA-binding domain"/>
    <property type="match status" value="1"/>
</dbReference>
<gene>
    <name evidence="4" type="ORF">ACA1_277370</name>
</gene>
<feature type="region of interest" description="Disordered" evidence="2">
    <location>
        <begin position="710"/>
        <end position="743"/>
    </location>
</feature>
<sequence>MEDPVGSRLSMPKTNQNQGDKPNGKRPTQPNIPPEVRQWMQETYVKGEGEIDRAEMHNRYRAFCESRGIPPKDLANFGKIVKNLFPDAGYRRLGSRGTSSVSHYAGIVLRNGDPSRAVKSQRKPSSKARHAAKQTEEQTPQPICFVMETPQSLAVSKKRPALQGEKGEEEEEEEEASDYDEDYSDDDEEEEGELAGLPVISSQRHKRLQVRTHRDFRMCLNSGQSMNLMTVIREYRDMYRNELWGLTPTNPASMKSPLIKYILLDEEGKKERSSLSFSCLLMLCVASFLNGDWGYSRSFYNLAREHLSAIDSKEYDVAAGLVAFGWWVTFYAHTAEEGKRTQLEHVRQGLDICHHLKAYNDEVHWLLLSLESANTTQKKVELIEASKKLPPYNRGWKNFRNLKRPASMEWADNFRQVNVMFQYVLSSVSVMRSKEQTEEKKERTRTLYAQLNKSVELERGLKNAMHSNHRPSMQTFNMLMTFNYSLRAMTCNLLGLSKDVKAAEDLINFLLGVPAPMMLISIHGISSQCDYVLVKNAVDVLVGAGKLKPLRMLLQRIEDSKIQEPFYWLTYICTYIESKLNAPRTPAPVATSPPFAAPHASSPPHYGHSSSGSSSPSSSSYSSPPIPSGPVYGRPAQHHRQALVAPAHEPFGYSGQNRDDIPHARHNPYQHLPHMRHHPDHEYHQGRAQERHWSHVPEPPQVGSRLAYGTISPPLANSSPTYPTPPSNADSPATSPVRFDAAPTSPPFGVKGFVPMPAPLPMTSTFSSYRSSDRDHQSSGFEWSSQIVGSSPASARPPSQRHQHSALPASTLLGPSSVHASTSATTSVSAPMVGFPETPWMESAVRGGGYGGHRQPHAPVPPQHNYQHQHQHRQLPPQLPPDYPHVHQHMHLTAPSPADFHELSAVADPGLLQYELELLSCPNDYSFAEDVRAPLEHGLRFNNNISSNNNNIRPPGPPNWQPNYRA</sequence>
<dbReference type="InterPro" id="IPR036390">
    <property type="entry name" value="WH_DNA-bd_sf"/>
</dbReference>
<feature type="compositionally biased region" description="Basic and acidic residues" evidence="2">
    <location>
        <begin position="679"/>
        <end position="690"/>
    </location>
</feature>
<keyword evidence="5" id="KW-1185">Reference proteome</keyword>
<feature type="region of interest" description="Disordered" evidence="2">
    <location>
        <begin position="1"/>
        <end position="37"/>
    </location>
</feature>
<dbReference type="GeneID" id="14921689"/>
<feature type="compositionally biased region" description="Low complexity" evidence="2">
    <location>
        <begin position="943"/>
        <end position="952"/>
    </location>
</feature>
<dbReference type="PANTHER" id="PTHR12619">
    <property type="entry name" value="RFX TRANSCRIPTION FACTOR FAMILY"/>
    <property type="match status" value="1"/>
</dbReference>
<dbReference type="PROSITE" id="PS51526">
    <property type="entry name" value="RFX_DBD"/>
    <property type="match status" value="1"/>
</dbReference>
<keyword evidence="1 4" id="KW-0238">DNA-binding</keyword>
<accession>L8H5N0</accession>
<dbReference type="Gene3D" id="1.10.10.10">
    <property type="entry name" value="Winged helix-like DNA-binding domain superfamily/Winged helix DNA-binding domain"/>
    <property type="match status" value="1"/>
</dbReference>
<feature type="compositionally biased region" description="Acidic residues" evidence="2">
    <location>
        <begin position="167"/>
        <end position="193"/>
    </location>
</feature>
<evidence type="ECO:0000313" key="4">
    <source>
        <dbReference type="EMBL" id="ELR20819.1"/>
    </source>
</evidence>
<reference evidence="4 5" key="1">
    <citation type="journal article" date="2013" name="Genome Biol.">
        <title>Genome of Acanthamoeba castellanii highlights extensive lateral gene transfer and early evolution of tyrosine kinase signaling.</title>
        <authorList>
            <person name="Clarke M."/>
            <person name="Lohan A.J."/>
            <person name="Liu B."/>
            <person name="Lagkouvardos I."/>
            <person name="Roy S."/>
            <person name="Zafar N."/>
            <person name="Bertelli C."/>
            <person name="Schilde C."/>
            <person name="Kianianmomeni A."/>
            <person name="Burglin T.R."/>
            <person name="Frech C."/>
            <person name="Turcotte B."/>
            <person name="Kopec K.O."/>
            <person name="Synnott J.M."/>
            <person name="Choo C."/>
            <person name="Paponov I."/>
            <person name="Finkler A."/>
            <person name="Soon Heng Tan C."/>
            <person name="Hutchins A.P."/>
            <person name="Weinmeier T."/>
            <person name="Rattei T."/>
            <person name="Chu J.S."/>
            <person name="Gimenez G."/>
            <person name="Irimia M."/>
            <person name="Rigden D.J."/>
            <person name="Fitzpatrick D.A."/>
            <person name="Lorenzo-Morales J."/>
            <person name="Bateman A."/>
            <person name="Chiu C.H."/>
            <person name="Tang P."/>
            <person name="Hegemann P."/>
            <person name="Fromm H."/>
            <person name="Raoult D."/>
            <person name="Greub G."/>
            <person name="Miranda-Saavedra D."/>
            <person name="Chen N."/>
            <person name="Nash P."/>
            <person name="Ginger M.L."/>
            <person name="Horn M."/>
            <person name="Schaap P."/>
            <person name="Caler L."/>
            <person name="Loftus B."/>
        </authorList>
    </citation>
    <scope>NUCLEOTIDE SEQUENCE [LARGE SCALE GENOMIC DNA]</scope>
    <source>
        <strain evidence="4 5">Neff</strain>
    </source>
</reference>
<dbReference type="Proteomes" id="UP000011083">
    <property type="component" value="Unassembled WGS sequence"/>
</dbReference>
<dbReference type="EMBL" id="KB007908">
    <property type="protein sequence ID" value="ELR20819.1"/>
    <property type="molecule type" value="Genomic_DNA"/>
</dbReference>